<protein>
    <submittedName>
        <fullName evidence="1">Uncharacterized protein</fullName>
    </submittedName>
</protein>
<keyword evidence="2" id="KW-1185">Reference proteome</keyword>
<dbReference type="AlphaFoldDB" id="A0A8C2WBQ3"/>
<sequence length="116" mass="13267">QWNGFSPVCIRIWASISRFVKYIWILPLRCTLPCRLRPFESGNLFPQSVQEKGRRPAWRLTWLSRAARLLRTRPHSPHWFLSSRLPMTDKGCNGDTTGGALTGMGRRETLGGNTNV</sequence>
<proteinExistence type="predicted"/>
<dbReference type="Proteomes" id="UP000694565">
    <property type="component" value="Unplaced"/>
</dbReference>
<accession>A0A8C2WBQ3</accession>
<reference evidence="1" key="1">
    <citation type="submission" date="2025-08" db="UniProtKB">
        <authorList>
            <consortium name="Ensembl"/>
        </authorList>
    </citation>
    <scope>IDENTIFICATION</scope>
</reference>
<dbReference type="GeneTree" id="ENSGT00940000181017"/>
<evidence type="ECO:0000313" key="2">
    <source>
        <dbReference type="Proteomes" id="UP000694565"/>
    </source>
</evidence>
<reference evidence="1" key="2">
    <citation type="submission" date="2025-09" db="UniProtKB">
        <authorList>
            <consortium name="Ensembl"/>
        </authorList>
    </citation>
    <scope>IDENTIFICATION</scope>
</reference>
<name>A0A8C2WBQ3_CYCLU</name>
<dbReference type="Ensembl" id="ENSCLMT00005000010.1">
    <property type="protein sequence ID" value="ENSCLMP00005000010.1"/>
    <property type="gene ID" value="ENSCLMG00005000011.1"/>
</dbReference>
<organism evidence="1 2">
    <name type="scientific">Cyclopterus lumpus</name>
    <name type="common">Lumpsucker</name>
    <dbReference type="NCBI Taxonomy" id="8103"/>
    <lineage>
        <taxon>Eukaryota</taxon>
        <taxon>Metazoa</taxon>
        <taxon>Chordata</taxon>
        <taxon>Craniata</taxon>
        <taxon>Vertebrata</taxon>
        <taxon>Euteleostomi</taxon>
        <taxon>Actinopterygii</taxon>
        <taxon>Neopterygii</taxon>
        <taxon>Teleostei</taxon>
        <taxon>Neoteleostei</taxon>
        <taxon>Acanthomorphata</taxon>
        <taxon>Eupercaria</taxon>
        <taxon>Perciformes</taxon>
        <taxon>Cottioidei</taxon>
        <taxon>Cottales</taxon>
        <taxon>Cyclopteridae</taxon>
        <taxon>Cyclopterus</taxon>
    </lineage>
</organism>
<evidence type="ECO:0000313" key="1">
    <source>
        <dbReference type="Ensembl" id="ENSCLMP00005000010.1"/>
    </source>
</evidence>